<evidence type="ECO:0000313" key="2">
    <source>
        <dbReference type="Proteomes" id="UP000276133"/>
    </source>
</evidence>
<dbReference type="AlphaFoldDB" id="A0A3M7S218"/>
<keyword evidence="2" id="KW-1185">Reference proteome</keyword>
<name>A0A3M7S218_BRAPC</name>
<protein>
    <submittedName>
        <fullName evidence="1">Uncharacterized protein</fullName>
    </submittedName>
</protein>
<evidence type="ECO:0000313" key="1">
    <source>
        <dbReference type="EMBL" id="RNA29627.1"/>
    </source>
</evidence>
<sequence length="109" mass="12949">MISQQIIEIELIFIPNFRDKEYKPLGWHCEIWYKKQKQNIKSGGTKDVSAASIYRICFGPSELKLWHFLYFVLDFCTKIHNALKVSVSHNALTFEWNEINWFSKLHANL</sequence>
<reference evidence="1 2" key="1">
    <citation type="journal article" date="2018" name="Sci. Rep.">
        <title>Genomic signatures of local adaptation to the degree of environmental predictability in rotifers.</title>
        <authorList>
            <person name="Franch-Gras L."/>
            <person name="Hahn C."/>
            <person name="Garcia-Roger E.M."/>
            <person name="Carmona M.J."/>
            <person name="Serra M."/>
            <person name="Gomez A."/>
        </authorList>
    </citation>
    <scope>NUCLEOTIDE SEQUENCE [LARGE SCALE GENOMIC DNA]</scope>
    <source>
        <strain evidence="1">HYR1</strain>
    </source>
</reference>
<accession>A0A3M7S218</accession>
<proteinExistence type="predicted"/>
<dbReference type="EMBL" id="REGN01002184">
    <property type="protein sequence ID" value="RNA29627.1"/>
    <property type="molecule type" value="Genomic_DNA"/>
</dbReference>
<gene>
    <name evidence="1" type="ORF">BpHYR1_054170</name>
</gene>
<organism evidence="1 2">
    <name type="scientific">Brachionus plicatilis</name>
    <name type="common">Marine rotifer</name>
    <name type="synonym">Brachionus muelleri</name>
    <dbReference type="NCBI Taxonomy" id="10195"/>
    <lineage>
        <taxon>Eukaryota</taxon>
        <taxon>Metazoa</taxon>
        <taxon>Spiralia</taxon>
        <taxon>Gnathifera</taxon>
        <taxon>Rotifera</taxon>
        <taxon>Eurotatoria</taxon>
        <taxon>Monogononta</taxon>
        <taxon>Pseudotrocha</taxon>
        <taxon>Ploima</taxon>
        <taxon>Brachionidae</taxon>
        <taxon>Brachionus</taxon>
    </lineage>
</organism>
<dbReference type="Proteomes" id="UP000276133">
    <property type="component" value="Unassembled WGS sequence"/>
</dbReference>
<comment type="caution">
    <text evidence="1">The sequence shown here is derived from an EMBL/GenBank/DDBJ whole genome shotgun (WGS) entry which is preliminary data.</text>
</comment>